<protein>
    <submittedName>
        <fullName evidence="8">Putative transporter</fullName>
    </submittedName>
</protein>
<evidence type="ECO:0000313" key="9">
    <source>
        <dbReference type="Proteomes" id="UP000053831"/>
    </source>
</evidence>
<keyword evidence="4 6" id="KW-0472">Membrane</keyword>
<evidence type="ECO:0000256" key="6">
    <source>
        <dbReference type="SAM" id="Phobius"/>
    </source>
</evidence>
<keyword evidence="9" id="KW-1185">Reference proteome</keyword>
<dbReference type="EMBL" id="LGSR01000020">
    <property type="protein sequence ID" value="KOS19315.1"/>
    <property type="molecule type" value="Genomic_DNA"/>
</dbReference>
<dbReference type="FunFam" id="1.20.1250.20:FF:000509">
    <property type="entry name" value="MFS general substrate transporter"/>
    <property type="match status" value="1"/>
</dbReference>
<dbReference type="SUPFAM" id="SSF103473">
    <property type="entry name" value="MFS general substrate transporter"/>
    <property type="match status" value="1"/>
</dbReference>
<feature type="transmembrane region" description="Helical" evidence="6">
    <location>
        <begin position="92"/>
        <end position="109"/>
    </location>
</feature>
<evidence type="ECO:0000256" key="4">
    <source>
        <dbReference type="ARBA" id="ARBA00023136"/>
    </source>
</evidence>
<dbReference type="InterPro" id="IPR036259">
    <property type="entry name" value="MFS_trans_sf"/>
</dbReference>
<dbReference type="Pfam" id="PF07690">
    <property type="entry name" value="MFS_1"/>
    <property type="match status" value="1"/>
</dbReference>
<feature type="transmembrane region" description="Helical" evidence="6">
    <location>
        <begin position="395"/>
        <end position="417"/>
    </location>
</feature>
<dbReference type="STRING" id="150374.A0A0M9VTY1"/>
<evidence type="ECO:0000259" key="7">
    <source>
        <dbReference type="PROSITE" id="PS50850"/>
    </source>
</evidence>
<keyword evidence="2 6" id="KW-0812">Transmembrane</keyword>
<reference evidence="8 9" key="1">
    <citation type="submission" date="2015-07" db="EMBL/GenBank/DDBJ databases">
        <title>The genome of the fungus Escovopsis weberi, a specialized disease agent of ant agriculture.</title>
        <authorList>
            <person name="de Man T.J."/>
            <person name="Stajich J.E."/>
            <person name="Kubicek C.P."/>
            <person name="Chenthamara K."/>
            <person name="Atanasova L."/>
            <person name="Druzhinina I.S."/>
            <person name="Birnbaum S."/>
            <person name="Barribeau S.M."/>
            <person name="Teiling C."/>
            <person name="Suen G."/>
            <person name="Currie C."/>
            <person name="Gerardo N.M."/>
        </authorList>
    </citation>
    <scope>NUCLEOTIDE SEQUENCE [LARGE SCALE GENOMIC DNA]</scope>
</reference>
<dbReference type="PANTHER" id="PTHR23502">
    <property type="entry name" value="MAJOR FACILITATOR SUPERFAMILY"/>
    <property type="match status" value="1"/>
</dbReference>
<dbReference type="PROSITE" id="PS50850">
    <property type="entry name" value="MFS"/>
    <property type="match status" value="1"/>
</dbReference>
<dbReference type="InterPro" id="IPR020846">
    <property type="entry name" value="MFS_dom"/>
</dbReference>
<feature type="transmembrane region" description="Helical" evidence="6">
    <location>
        <begin position="21"/>
        <end position="50"/>
    </location>
</feature>
<keyword evidence="3 6" id="KW-1133">Transmembrane helix</keyword>
<comment type="subcellular location">
    <subcellularLocation>
        <location evidence="1">Membrane</location>
        <topology evidence="1">Multi-pass membrane protein</topology>
    </subcellularLocation>
</comment>
<evidence type="ECO:0000256" key="2">
    <source>
        <dbReference type="ARBA" id="ARBA00022692"/>
    </source>
</evidence>
<evidence type="ECO:0000256" key="5">
    <source>
        <dbReference type="ARBA" id="ARBA00038347"/>
    </source>
</evidence>
<feature type="transmembrane region" description="Helical" evidence="6">
    <location>
        <begin position="429"/>
        <end position="451"/>
    </location>
</feature>
<feature type="transmembrane region" description="Helical" evidence="6">
    <location>
        <begin position="297"/>
        <end position="318"/>
    </location>
</feature>
<sequence length="467" mass="49956">MTFDPNGDPENPLEWPLPFKWGIIALLCCMSFTVTFTCISVVPLASHIVADLDHGRGSKSASVLLVTIWELGESVGPLALAPLSEIFGRYKVINAANILFILAVALAAMSQNSGFFIGTRALTGLVVAGNVLNPAVVGDILLPEQRGFALTFIQIAPLLGGAIGPVISGALAQTLGWRKVMWICVALAGSCEVIFLTYFRETYPRAILKRRAKKLREGSDSGADALLDTRPLLDGGLGEKGGSWESTMRPAAILSSSLVLGILSLFNSVAFSFFYVMSVTLPDVLEEIYGLSPAATGSAFLGFTLGSVLSTLMCNRSLDKVYVLRREANGGIGLPEFRLPLSVVGSVMLPLSIALFGWIICLQLPLVLLVLSVAFLGFSLMLASLPIMAYVVDAFGLYSASAITGIIVTRCLMGTFLPLSVQPLVGSFGYGWGFMVLGGISLLLAPIPMLVMRYGPQWRQRTSYTRN</sequence>
<dbReference type="OrthoDB" id="6770063at2759"/>
<feature type="transmembrane region" description="Helical" evidence="6">
    <location>
        <begin position="148"/>
        <end position="168"/>
    </location>
</feature>
<dbReference type="AlphaFoldDB" id="A0A0M9VTY1"/>
<feature type="transmembrane region" description="Helical" evidence="6">
    <location>
        <begin position="339"/>
        <end position="360"/>
    </location>
</feature>
<feature type="domain" description="Major facilitator superfamily (MFS) profile" evidence="7">
    <location>
        <begin position="23"/>
        <end position="456"/>
    </location>
</feature>
<dbReference type="GO" id="GO:0022857">
    <property type="term" value="F:transmembrane transporter activity"/>
    <property type="evidence" value="ECO:0007669"/>
    <property type="project" value="InterPro"/>
</dbReference>
<feature type="transmembrane region" description="Helical" evidence="6">
    <location>
        <begin position="115"/>
        <end position="136"/>
    </location>
</feature>
<feature type="transmembrane region" description="Helical" evidence="6">
    <location>
        <begin position="366"/>
        <end position="388"/>
    </location>
</feature>
<gene>
    <name evidence="8" type="ORF">ESCO_001412</name>
</gene>
<dbReference type="Proteomes" id="UP000053831">
    <property type="component" value="Unassembled WGS sequence"/>
</dbReference>
<dbReference type="PANTHER" id="PTHR23502:SF163">
    <property type="entry name" value="MAJOR FACILITATOR SUPERFAMILY (MFS) PROFILE DOMAIN-CONTAINING PROTEIN"/>
    <property type="match status" value="1"/>
</dbReference>
<evidence type="ECO:0000256" key="3">
    <source>
        <dbReference type="ARBA" id="ARBA00022989"/>
    </source>
</evidence>
<dbReference type="Gene3D" id="1.20.1250.20">
    <property type="entry name" value="MFS general substrate transporter like domains"/>
    <property type="match status" value="1"/>
</dbReference>
<accession>A0A0M9VTY1</accession>
<name>A0A0M9VTY1_ESCWE</name>
<dbReference type="InterPro" id="IPR011701">
    <property type="entry name" value="MFS"/>
</dbReference>
<dbReference type="GO" id="GO:0016020">
    <property type="term" value="C:membrane"/>
    <property type="evidence" value="ECO:0007669"/>
    <property type="project" value="UniProtKB-SubCell"/>
</dbReference>
<feature type="transmembrane region" description="Helical" evidence="6">
    <location>
        <begin position="180"/>
        <end position="199"/>
    </location>
</feature>
<organism evidence="8 9">
    <name type="scientific">Escovopsis weberi</name>
    <dbReference type="NCBI Taxonomy" id="150374"/>
    <lineage>
        <taxon>Eukaryota</taxon>
        <taxon>Fungi</taxon>
        <taxon>Dikarya</taxon>
        <taxon>Ascomycota</taxon>
        <taxon>Pezizomycotina</taxon>
        <taxon>Sordariomycetes</taxon>
        <taxon>Hypocreomycetidae</taxon>
        <taxon>Hypocreales</taxon>
        <taxon>Hypocreaceae</taxon>
        <taxon>Escovopsis</taxon>
    </lineage>
</organism>
<evidence type="ECO:0000256" key="1">
    <source>
        <dbReference type="ARBA" id="ARBA00004141"/>
    </source>
</evidence>
<evidence type="ECO:0000313" key="8">
    <source>
        <dbReference type="EMBL" id="KOS19315.1"/>
    </source>
</evidence>
<feature type="transmembrane region" description="Helical" evidence="6">
    <location>
        <begin position="258"/>
        <end position="277"/>
    </location>
</feature>
<proteinExistence type="inferred from homology"/>
<comment type="caution">
    <text evidence="8">The sequence shown here is derived from an EMBL/GenBank/DDBJ whole genome shotgun (WGS) entry which is preliminary data.</text>
</comment>
<comment type="similarity">
    <text evidence="5">Belongs to the major facilitator superfamily. CAR1 family.</text>
</comment>